<dbReference type="InterPro" id="IPR016181">
    <property type="entry name" value="Acyl_CoA_acyltransferase"/>
</dbReference>
<dbReference type="Proteomes" id="UP000681317">
    <property type="component" value="Chromosome"/>
</dbReference>
<evidence type="ECO:0000313" key="2">
    <source>
        <dbReference type="EMBL" id="BCT94079.1"/>
    </source>
</evidence>
<protein>
    <submittedName>
        <fullName evidence="2">N-acetyltransferase</fullName>
    </submittedName>
</protein>
<dbReference type="PROSITE" id="PS51729">
    <property type="entry name" value="GNAT_YJDJ"/>
    <property type="match status" value="1"/>
</dbReference>
<gene>
    <name evidence="2" type="ORF">LYSCAS_31030</name>
</gene>
<evidence type="ECO:0000313" key="3">
    <source>
        <dbReference type="Proteomes" id="UP000681317"/>
    </source>
</evidence>
<keyword evidence="3" id="KW-1185">Reference proteome</keyword>
<reference evidence="2 3" key="1">
    <citation type="submission" date="2021-03" db="EMBL/GenBank/DDBJ databases">
        <title>Complete Genome Sequences of Two Lysobacter Strains Isolated from Sea Water (Lysobacter caseinilyticus) and Soil (Lysobacter helvus) in South Korea.</title>
        <authorList>
            <person name="Watanabe Y."/>
            <person name="Arakawa K."/>
        </authorList>
    </citation>
    <scope>NUCLEOTIDE SEQUENCE [LARGE SCALE GENOMIC DNA]</scope>
    <source>
        <strain evidence="2 3">KVB24</strain>
    </source>
</reference>
<dbReference type="PANTHER" id="PTHR31435:SF9">
    <property type="entry name" value="PROTEIN NATD1"/>
    <property type="match status" value="1"/>
</dbReference>
<organism evidence="2 3">
    <name type="scientific">Noviluteimonas caseinilytica</name>
    <dbReference type="NCBI Taxonomy" id="2675101"/>
    <lineage>
        <taxon>Bacteria</taxon>
        <taxon>Pseudomonadati</taxon>
        <taxon>Pseudomonadota</taxon>
        <taxon>Gammaproteobacteria</taxon>
        <taxon>Lysobacterales</taxon>
        <taxon>Lysobacteraceae</taxon>
        <taxon>Noviluteimonas</taxon>
    </lineage>
</organism>
<dbReference type="SUPFAM" id="SSF55729">
    <property type="entry name" value="Acyl-CoA N-acyltransferases (Nat)"/>
    <property type="match status" value="1"/>
</dbReference>
<accession>A0ABN6FYM9</accession>
<dbReference type="RefSeq" id="WP_244858583.1">
    <property type="nucleotide sequence ID" value="NZ_AP024545.1"/>
</dbReference>
<dbReference type="EMBL" id="AP024545">
    <property type="protein sequence ID" value="BCT94079.1"/>
    <property type="molecule type" value="Genomic_DNA"/>
</dbReference>
<dbReference type="CDD" id="cd04301">
    <property type="entry name" value="NAT_SF"/>
    <property type="match status" value="1"/>
</dbReference>
<name>A0ABN6FYM9_9GAMM</name>
<dbReference type="InterPro" id="IPR031165">
    <property type="entry name" value="GNAT_YJDJ"/>
</dbReference>
<sequence length="92" mass="9985">MKDLAIRHDAGETQFTARVDGQEAELDYRIEGGVLTILHTGVPPAIEGRGIAAALVQAAFDHARAQGLKVRTACAYSQAWLGKHPEYEDLRA</sequence>
<dbReference type="Pfam" id="PF14542">
    <property type="entry name" value="Acetyltransf_CG"/>
    <property type="match status" value="1"/>
</dbReference>
<dbReference type="Gene3D" id="3.40.630.30">
    <property type="match status" value="1"/>
</dbReference>
<feature type="domain" description="N-acetyltransferase" evidence="1">
    <location>
        <begin position="7"/>
        <end position="92"/>
    </location>
</feature>
<dbReference type="InterPro" id="IPR045057">
    <property type="entry name" value="Gcn5-rel_NAT"/>
</dbReference>
<proteinExistence type="predicted"/>
<dbReference type="PANTHER" id="PTHR31435">
    <property type="entry name" value="PROTEIN NATD1"/>
    <property type="match status" value="1"/>
</dbReference>
<evidence type="ECO:0000259" key="1">
    <source>
        <dbReference type="PROSITE" id="PS51729"/>
    </source>
</evidence>